<dbReference type="Pfam" id="PF00355">
    <property type="entry name" value="Rieske"/>
    <property type="match status" value="1"/>
</dbReference>
<organism evidence="10 11">
    <name type="scientific">Nocardioides ginsengisoli</name>
    <dbReference type="NCBI Taxonomy" id="363868"/>
    <lineage>
        <taxon>Bacteria</taxon>
        <taxon>Bacillati</taxon>
        <taxon>Actinomycetota</taxon>
        <taxon>Actinomycetes</taxon>
        <taxon>Propionibacteriales</taxon>
        <taxon>Nocardioidaceae</taxon>
        <taxon>Nocardioides</taxon>
    </lineage>
</organism>
<dbReference type="InterPro" id="IPR017941">
    <property type="entry name" value="Rieske_2Fe-2S"/>
</dbReference>
<keyword evidence="8" id="KW-0520">NAD</keyword>
<dbReference type="RefSeq" id="WP_367918166.1">
    <property type="nucleotide sequence ID" value="NZ_BAABAC010000007.1"/>
</dbReference>
<comment type="caution">
    <text evidence="10">The sequence shown here is derived from an EMBL/GenBank/DDBJ whole genome shotgun (WGS) entry which is preliminary data.</text>
</comment>
<keyword evidence="4 10" id="KW-0223">Dioxygenase</keyword>
<dbReference type="Proteomes" id="UP001597229">
    <property type="component" value="Unassembled WGS sequence"/>
</dbReference>
<keyword evidence="3" id="KW-0479">Metal-binding</keyword>
<dbReference type="EC" id="1.14.13.-" evidence="10"/>
<keyword evidence="7" id="KW-0411">Iron-sulfur</keyword>
<accession>A0ABW3W9Y5</accession>
<name>A0ABW3W9Y5_9ACTN</name>
<dbReference type="EMBL" id="JBHTLX010000033">
    <property type="protein sequence ID" value="MFD1251098.1"/>
    <property type="molecule type" value="Genomic_DNA"/>
</dbReference>
<feature type="domain" description="Rieske" evidence="9">
    <location>
        <begin position="33"/>
        <end position="143"/>
    </location>
</feature>
<dbReference type="InterPro" id="IPR015881">
    <property type="entry name" value="ARHD_Rieske_2Fe_2S"/>
</dbReference>
<evidence type="ECO:0000256" key="5">
    <source>
        <dbReference type="ARBA" id="ARBA00023002"/>
    </source>
</evidence>
<keyword evidence="6" id="KW-0408">Iron</keyword>
<comment type="similarity">
    <text evidence="1">Belongs to the bacterial ring-hydroxylating dioxygenase alpha subunit family.</text>
</comment>
<protein>
    <submittedName>
        <fullName evidence="10">Aromatic ring-hydroxylating dioxygenase subunit alpha</fullName>
        <ecNumber evidence="10">1.14.13.-</ecNumber>
    </submittedName>
</protein>
<evidence type="ECO:0000256" key="8">
    <source>
        <dbReference type="ARBA" id="ARBA00023027"/>
    </source>
</evidence>
<dbReference type="Pfam" id="PF00848">
    <property type="entry name" value="Ring_hydroxyl_A"/>
    <property type="match status" value="1"/>
</dbReference>
<dbReference type="PROSITE" id="PS00570">
    <property type="entry name" value="RING_HYDROXYL_ALPHA"/>
    <property type="match status" value="1"/>
</dbReference>
<dbReference type="PRINTS" id="PR00090">
    <property type="entry name" value="RNGDIOXGNASE"/>
</dbReference>
<evidence type="ECO:0000313" key="10">
    <source>
        <dbReference type="EMBL" id="MFD1251098.1"/>
    </source>
</evidence>
<evidence type="ECO:0000259" key="9">
    <source>
        <dbReference type="PROSITE" id="PS51296"/>
    </source>
</evidence>
<evidence type="ECO:0000256" key="7">
    <source>
        <dbReference type="ARBA" id="ARBA00023014"/>
    </source>
</evidence>
<evidence type="ECO:0000256" key="2">
    <source>
        <dbReference type="ARBA" id="ARBA00022714"/>
    </source>
</evidence>
<proteinExistence type="inferred from homology"/>
<dbReference type="PANTHER" id="PTHR43756:SF1">
    <property type="entry name" value="3-PHENYLPROPIONATE_CINNAMIC ACID DIOXYGENASE SUBUNIT ALPHA"/>
    <property type="match status" value="1"/>
</dbReference>
<dbReference type="Gene3D" id="3.90.380.10">
    <property type="entry name" value="Naphthalene 1,2-dioxygenase Alpha Subunit, Chain A, domain 1"/>
    <property type="match status" value="1"/>
</dbReference>
<sequence>MSIASEPTAVPRSFYRDPAVLERELGEVFGRSWLFVAHESEIPQVGDYVTRSMGGDPVIVSRTQGDGVRVMLNSCTHRGTQVCKVSHGNTTTFRCGYHGWVFGTDGDLKGVPGRRALYGPDFDLSRLGLRQARTEVLHGLIFATWDPDAPDLMTSLGEFGWYLDAFFGLFPGGMEVYGGMHRVNVRGNWKIHAENFSGDGYHLQVAHRTMFELGVMGDQAGAVEGFVVNDPNGHCLRSQYLADEGVPATVFGYEDELIEKALAAADPEVRRFREKTTVIHGLVYPNLLLITTAPRYFGTDADGSVAFTQLRVLTPIDQHHHEVAYWSLVPRDASPEWKAKSYLYVTRQHGAASYFEADDLENFRRIDAGLGAVAGARTPYNYELGVGAAESGPPPWRGPGRIVRQDFTEANQRTFVGRYLEQMGERA</sequence>
<keyword evidence="2" id="KW-0001">2Fe-2S</keyword>
<dbReference type="SUPFAM" id="SSF55961">
    <property type="entry name" value="Bet v1-like"/>
    <property type="match status" value="1"/>
</dbReference>
<evidence type="ECO:0000256" key="1">
    <source>
        <dbReference type="ARBA" id="ARBA00008751"/>
    </source>
</evidence>
<dbReference type="InterPro" id="IPR001663">
    <property type="entry name" value="Rng_hydr_dOase-A"/>
</dbReference>
<keyword evidence="5 10" id="KW-0560">Oxidoreductase</keyword>
<dbReference type="PANTHER" id="PTHR43756">
    <property type="entry name" value="CHOLINE MONOOXYGENASE, CHLOROPLASTIC"/>
    <property type="match status" value="1"/>
</dbReference>
<evidence type="ECO:0000256" key="4">
    <source>
        <dbReference type="ARBA" id="ARBA00022964"/>
    </source>
</evidence>
<evidence type="ECO:0000256" key="3">
    <source>
        <dbReference type="ARBA" id="ARBA00022723"/>
    </source>
</evidence>
<dbReference type="PROSITE" id="PS51296">
    <property type="entry name" value="RIESKE"/>
    <property type="match status" value="1"/>
</dbReference>
<evidence type="ECO:0000313" key="11">
    <source>
        <dbReference type="Proteomes" id="UP001597229"/>
    </source>
</evidence>
<dbReference type="InterPro" id="IPR036922">
    <property type="entry name" value="Rieske_2Fe-2S_sf"/>
</dbReference>
<dbReference type="Gene3D" id="2.102.10.10">
    <property type="entry name" value="Rieske [2Fe-2S] iron-sulphur domain"/>
    <property type="match status" value="1"/>
</dbReference>
<dbReference type="SUPFAM" id="SSF50022">
    <property type="entry name" value="ISP domain"/>
    <property type="match status" value="1"/>
</dbReference>
<gene>
    <name evidence="10" type="ORF">ACFQ3F_25125</name>
</gene>
<reference evidence="11" key="1">
    <citation type="journal article" date="2019" name="Int. J. Syst. Evol. Microbiol.">
        <title>The Global Catalogue of Microorganisms (GCM) 10K type strain sequencing project: providing services to taxonomists for standard genome sequencing and annotation.</title>
        <authorList>
            <consortium name="The Broad Institute Genomics Platform"/>
            <consortium name="The Broad Institute Genome Sequencing Center for Infectious Disease"/>
            <person name="Wu L."/>
            <person name="Ma J."/>
        </authorList>
    </citation>
    <scope>NUCLEOTIDE SEQUENCE [LARGE SCALE GENOMIC DNA]</scope>
    <source>
        <strain evidence="11">CCUG 52478</strain>
    </source>
</reference>
<dbReference type="GO" id="GO:0051213">
    <property type="term" value="F:dioxygenase activity"/>
    <property type="evidence" value="ECO:0007669"/>
    <property type="project" value="UniProtKB-KW"/>
</dbReference>
<keyword evidence="11" id="KW-1185">Reference proteome</keyword>
<dbReference type="InterPro" id="IPR015879">
    <property type="entry name" value="Ring_hydroxy_dOase_asu_C_dom"/>
</dbReference>
<evidence type="ECO:0000256" key="6">
    <source>
        <dbReference type="ARBA" id="ARBA00023004"/>
    </source>
</evidence>